<organism evidence="1">
    <name type="scientific">freshwater metagenome</name>
    <dbReference type="NCBI Taxonomy" id="449393"/>
    <lineage>
        <taxon>unclassified sequences</taxon>
        <taxon>metagenomes</taxon>
        <taxon>ecological metagenomes</taxon>
    </lineage>
</organism>
<sequence length="122" mass="12148">MRAWRLMIVGAAALGLMLAASGCSQLSSEVEGAAAYGGDRASTVRSATINVLLDRAVAVRVWPGCIETGKQVSCTGTTADGAAIVVESPGTSPVTLTITVGGEQVFSGEAIPVLDAAAGKSP</sequence>
<dbReference type="PROSITE" id="PS51257">
    <property type="entry name" value="PROKAR_LIPOPROTEIN"/>
    <property type="match status" value="1"/>
</dbReference>
<accession>A0A6J7KNB1</accession>
<dbReference type="EMBL" id="CAFBNF010000240">
    <property type="protein sequence ID" value="CAB4957450.1"/>
    <property type="molecule type" value="Genomic_DNA"/>
</dbReference>
<name>A0A6J7KNB1_9ZZZZ</name>
<gene>
    <name evidence="1" type="ORF">UFOPK3773_01778</name>
</gene>
<reference evidence="1" key="1">
    <citation type="submission" date="2020-05" db="EMBL/GenBank/DDBJ databases">
        <authorList>
            <person name="Chiriac C."/>
            <person name="Salcher M."/>
            <person name="Ghai R."/>
            <person name="Kavagutti S V."/>
        </authorList>
    </citation>
    <scope>NUCLEOTIDE SEQUENCE</scope>
</reference>
<protein>
    <submittedName>
        <fullName evidence="1">Unannotated protein</fullName>
    </submittedName>
</protein>
<evidence type="ECO:0000313" key="1">
    <source>
        <dbReference type="EMBL" id="CAB4957450.1"/>
    </source>
</evidence>
<dbReference type="AlphaFoldDB" id="A0A6J7KNB1"/>
<proteinExistence type="predicted"/>